<organism evidence="3 5">
    <name type="scientific">Bosea thiooxidans</name>
    <dbReference type="NCBI Taxonomy" id="53254"/>
    <lineage>
        <taxon>Bacteria</taxon>
        <taxon>Pseudomonadati</taxon>
        <taxon>Pseudomonadota</taxon>
        <taxon>Alphaproteobacteria</taxon>
        <taxon>Hyphomicrobiales</taxon>
        <taxon>Boseaceae</taxon>
        <taxon>Bosea</taxon>
    </lineage>
</organism>
<dbReference type="AlphaFoldDB" id="A0A0Q3I099"/>
<feature type="compositionally biased region" description="Low complexity" evidence="1">
    <location>
        <begin position="78"/>
        <end position="92"/>
    </location>
</feature>
<keyword evidence="2" id="KW-0472">Membrane</keyword>
<dbReference type="RefSeq" id="WP_055730253.1">
    <property type="nucleotide sequence ID" value="NZ_FUYX01000007.1"/>
</dbReference>
<dbReference type="OrthoDB" id="8455715at2"/>
<feature type="compositionally biased region" description="Low complexity" evidence="1">
    <location>
        <begin position="232"/>
        <end position="243"/>
    </location>
</feature>
<protein>
    <submittedName>
        <fullName evidence="3">Uncharacterized protein</fullName>
    </submittedName>
</protein>
<reference evidence="4 6" key="2">
    <citation type="submission" date="2017-02" db="EMBL/GenBank/DDBJ databases">
        <authorList>
            <person name="Peterson S.W."/>
        </authorList>
    </citation>
    <scope>NUCLEOTIDE SEQUENCE [LARGE SCALE GENOMIC DNA]</scope>
    <source>
        <strain evidence="4 6">DSM 9653</strain>
    </source>
</reference>
<name>A0A0Q3I099_9HYPH</name>
<dbReference type="EMBL" id="LMAR01000072">
    <property type="protein sequence ID" value="KQK28431.1"/>
    <property type="molecule type" value="Genomic_DNA"/>
</dbReference>
<evidence type="ECO:0000313" key="6">
    <source>
        <dbReference type="Proteomes" id="UP000190130"/>
    </source>
</evidence>
<accession>A0A0Q3I099</accession>
<evidence type="ECO:0000256" key="2">
    <source>
        <dbReference type="SAM" id="Phobius"/>
    </source>
</evidence>
<feature type="region of interest" description="Disordered" evidence="1">
    <location>
        <begin position="224"/>
        <end position="243"/>
    </location>
</feature>
<evidence type="ECO:0000256" key="1">
    <source>
        <dbReference type="SAM" id="MobiDB-lite"/>
    </source>
</evidence>
<dbReference type="Proteomes" id="UP000051562">
    <property type="component" value="Unassembled WGS sequence"/>
</dbReference>
<feature type="compositionally biased region" description="Pro residues" evidence="1">
    <location>
        <begin position="328"/>
        <end position="337"/>
    </location>
</feature>
<feature type="region of interest" description="Disordered" evidence="1">
    <location>
        <begin position="274"/>
        <end position="416"/>
    </location>
</feature>
<feature type="region of interest" description="Disordered" evidence="1">
    <location>
        <begin position="73"/>
        <end position="106"/>
    </location>
</feature>
<feature type="compositionally biased region" description="Basic and acidic residues" evidence="1">
    <location>
        <begin position="303"/>
        <end position="314"/>
    </location>
</feature>
<keyword evidence="2" id="KW-1133">Transmembrane helix</keyword>
<sequence length="463" mass="48869">MIAIFTALGLVLFGGGIYAIYDGWPYLVLERGFTEVIIGAIASTAGLILLSLAWVLRELRAVRQALETAQLPREDAPAVDWPRRAPVPAPVARSEDMQPRSPSLAPSLGSAAIGAAAGAAAASAVSDALAASETEEAPAAPQPSATPERDLFGKLVAERFRDEESHAEAEHKPEVVAEPLPDMFELPSFEEDEPKDAPIAIETESHEPDEIVAAKVVHAGEAVSMQHEPSPEEIAPTTAEPEAPAIAEAATEEREARIADVDLDEFSALRESLAGHLGEPAGSSRIEPSLATETDPFAEVESWMDRASPRREPWFEAPDVSEAAAPEPVSPPWPPRTEAPAFGDEEEPVAEPAASERPAEEAAPDTEEETADAAPEAAEEIAAEAQHGAPEDEAPAEPPPAASAAERPASDEGVVGAYQVGDAHFTIYADGSIRARTPDGEYSFASMDELKVYLASEKSRLGA</sequence>
<reference evidence="3 5" key="1">
    <citation type="submission" date="2015-10" db="EMBL/GenBank/DDBJ databases">
        <title>Draft genome of Bosea thiooxidans.</title>
        <authorList>
            <person name="Wang X."/>
        </authorList>
    </citation>
    <scope>NUCLEOTIDE SEQUENCE [LARGE SCALE GENOMIC DNA]</scope>
    <source>
        <strain evidence="3 5">CGMCC 9174</strain>
    </source>
</reference>
<dbReference type="EMBL" id="FUYX01000007">
    <property type="protein sequence ID" value="SKB91023.1"/>
    <property type="molecule type" value="Genomic_DNA"/>
</dbReference>
<feature type="compositionally biased region" description="Acidic residues" evidence="1">
    <location>
        <begin position="362"/>
        <end position="382"/>
    </location>
</feature>
<dbReference type="STRING" id="53254.SAMN05660750_02978"/>
<dbReference type="Proteomes" id="UP000190130">
    <property type="component" value="Unassembled WGS sequence"/>
</dbReference>
<keyword evidence="2" id="KW-0812">Transmembrane</keyword>
<proteinExistence type="predicted"/>
<gene>
    <name evidence="3" type="ORF">ARD30_21905</name>
    <name evidence="4" type="ORF">SAMN05660750_02978</name>
</gene>
<evidence type="ECO:0000313" key="3">
    <source>
        <dbReference type="EMBL" id="KQK28431.1"/>
    </source>
</evidence>
<keyword evidence="5" id="KW-1185">Reference proteome</keyword>
<evidence type="ECO:0000313" key="5">
    <source>
        <dbReference type="Proteomes" id="UP000051562"/>
    </source>
</evidence>
<feature type="transmembrane region" description="Helical" evidence="2">
    <location>
        <begin position="35"/>
        <end position="56"/>
    </location>
</feature>
<evidence type="ECO:0000313" key="4">
    <source>
        <dbReference type="EMBL" id="SKB91023.1"/>
    </source>
</evidence>